<reference evidence="1 2" key="1">
    <citation type="submission" date="2022-12" db="EMBL/GenBank/DDBJ databases">
        <title>Complete genome sequencing of Dickeya lacustris type strain LMG30899.</title>
        <authorList>
            <person name="Dobhal S."/>
            <person name="Arizala D."/>
            <person name="Arif M."/>
        </authorList>
    </citation>
    <scope>NUCLEOTIDE SEQUENCE [LARGE SCALE GENOMIC DNA]</scope>
    <source>
        <strain evidence="1 2">LMG30899</strain>
    </source>
</reference>
<dbReference type="EMBL" id="CP114280">
    <property type="protein sequence ID" value="WFN56821.1"/>
    <property type="molecule type" value="Genomic_DNA"/>
</dbReference>
<sequence>MLALPVFRAPTARAFAPVGLLPPAFFRRRHVNVAISTVEVCR</sequence>
<name>A0ABY8GA10_9GAMM</name>
<dbReference type="Proteomes" id="UP001219630">
    <property type="component" value="Chromosome"/>
</dbReference>
<gene>
    <name evidence="1" type="ORF">O1Q98_06070</name>
</gene>
<evidence type="ECO:0000313" key="2">
    <source>
        <dbReference type="Proteomes" id="UP001219630"/>
    </source>
</evidence>
<evidence type="ECO:0000313" key="1">
    <source>
        <dbReference type="EMBL" id="WFN56821.1"/>
    </source>
</evidence>
<protein>
    <submittedName>
        <fullName evidence="1">Uncharacterized protein</fullName>
    </submittedName>
</protein>
<organism evidence="1 2">
    <name type="scientific">Dickeya lacustris</name>
    <dbReference type="NCBI Taxonomy" id="2259638"/>
    <lineage>
        <taxon>Bacteria</taxon>
        <taxon>Pseudomonadati</taxon>
        <taxon>Pseudomonadota</taxon>
        <taxon>Gammaproteobacteria</taxon>
        <taxon>Enterobacterales</taxon>
        <taxon>Pectobacteriaceae</taxon>
        <taxon>Dickeya</taxon>
    </lineage>
</organism>
<proteinExistence type="predicted"/>
<keyword evidence="2" id="KW-1185">Reference proteome</keyword>
<accession>A0ABY8GA10</accession>
<dbReference type="RefSeq" id="WP_269975704.1">
    <property type="nucleotide sequence ID" value="NZ_CP114280.1"/>
</dbReference>